<evidence type="ECO:0000313" key="3">
    <source>
        <dbReference type="Proteomes" id="UP000321595"/>
    </source>
</evidence>
<dbReference type="EMBL" id="CP042467">
    <property type="protein sequence ID" value="QED25855.1"/>
    <property type="molecule type" value="Genomic_DNA"/>
</dbReference>
<proteinExistence type="predicted"/>
<protein>
    <submittedName>
        <fullName evidence="2">Choice-of-anchor D domain-containing protein</fullName>
    </submittedName>
</protein>
<dbReference type="NCBIfam" id="NF012200">
    <property type="entry name" value="choice_anch_D"/>
    <property type="match status" value="1"/>
</dbReference>
<accession>A0A5B8XK00</accession>
<dbReference type="Proteomes" id="UP000321595">
    <property type="component" value="Chromosome"/>
</dbReference>
<dbReference type="AlphaFoldDB" id="A0A5B8XK00"/>
<dbReference type="InterPro" id="IPR013783">
    <property type="entry name" value="Ig-like_fold"/>
</dbReference>
<feature type="chain" id="PRO_5022689966" evidence="1">
    <location>
        <begin position="21"/>
        <end position="680"/>
    </location>
</feature>
<reference evidence="2 3" key="1">
    <citation type="submission" date="2019-08" db="EMBL/GenBank/DDBJ databases">
        <authorList>
            <person name="Liang Q."/>
        </authorList>
    </citation>
    <scope>NUCLEOTIDE SEQUENCE [LARGE SCALE GENOMIC DNA]</scope>
    <source>
        <strain evidence="2 3">V1718</strain>
    </source>
</reference>
<feature type="signal peptide" evidence="1">
    <location>
        <begin position="1"/>
        <end position="20"/>
    </location>
</feature>
<gene>
    <name evidence="2" type="ORF">FRD01_00960</name>
</gene>
<dbReference type="KEGG" id="bbae:FRD01_00960"/>
<sequence length="680" mass="73706">MRNLFFFLSLLFLAATLSCSDEQVGSAQAGRIEVLPNPIGFAQVNIGESDEVAVVVANQANESLTVFEMRLEAREGGTIEGLELVNPPSTPFEVDGNGGAVNLAIKYTPTESSTPVQGRLVFVSSDDRYTREAPLEVDVNTLGNEPRLQASPGVVRFTRQAPGARETQSVALRNIGSAPLTIWSEPAYGGGQDFKLSVPEKTYPLVLPIFDADAAIENPDEYELKLDVEYAPIGNGQDSGEILVVSNDDSAEGGANGRFTTVIDVAANADAACILVSETTKNFGQVPIGGAGAELVVMTNCGTQNLEVSSIRLTENSADDEFELELGGLDANEDGDLDRIITLRPGEEQSFLVRYTPEQQGSDTGTIVIGSNDPLQGELEIGLIARGSDGICPTARAGAFVKGGSQVLRQSFTAAPLQYIVLDATESTDEDGRVVEYEWEFVRTPPGVNPELTPTEADINDEDQSRREFRLLTAGTYEVELRVKDNDGFLSCGDPAKVTIVAVPSEKVLVELTWTNPEDPDETDNVGSDVDIHVLKMGPGKWFEAPYDVYFRNPDGLWGQENPSLDIDDRDGLGPENVQMDDPANCEWYAIGVHYYRQFFGTAYVTVRVYINTNLVFEKVNKPMTRGGQFWDVARIHWDSGQVYEVDNVLEAAPNGSAPPVSAGMENSGLCTTQNLYPIQ</sequence>
<dbReference type="RefSeq" id="WP_146956790.1">
    <property type="nucleotide sequence ID" value="NZ_CP042467.1"/>
</dbReference>
<dbReference type="OrthoDB" id="5479562at2"/>
<name>A0A5B8XK00_9DELT</name>
<organism evidence="2 3">
    <name type="scientific">Microvenator marinus</name>
    <dbReference type="NCBI Taxonomy" id="2600177"/>
    <lineage>
        <taxon>Bacteria</taxon>
        <taxon>Deltaproteobacteria</taxon>
        <taxon>Bradymonadales</taxon>
        <taxon>Microvenatoraceae</taxon>
        <taxon>Microvenator</taxon>
    </lineage>
</organism>
<evidence type="ECO:0000256" key="1">
    <source>
        <dbReference type="SAM" id="SignalP"/>
    </source>
</evidence>
<dbReference type="Pfam" id="PF22352">
    <property type="entry name" value="K319L-like_PKD"/>
    <property type="match status" value="1"/>
</dbReference>
<keyword evidence="1" id="KW-0732">Signal</keyword>
<keyword evidence="3" id="KW-1185">Reference proteome</keyword>
<dbReference type="Gene3D" id="2.60.40.10">
    <property type="entry name" value="Immunoglobulins"/>
    <property type="match status" value="2"/>
</dbReference>
<evidence type="ECO:0000313" key="2">
    <source>
        <dbReference type="EMBL" id="QED25855.1"/>
    </source>
</evidence>
<dbReference type="PROSITE" id="PS51257">
    <property type="entry name" value="PROKAR_LIPOPROTEIN"/>
    <property type="match status" value="1"/>
</dbReference>